<evidence type="ECO:0000256" key="3">
    <source>
        <dbReference type="PROSITE-ProRule" id="PRU00023"/>
    </source>
</evidence>
<dbReference type="GeneID" id="20653854"/>
<dbReference type="InterPro" id="IPR036770">
    <property type="entry name" value="Ankyrin_rpt-contain_sf"/>
</dbReference>
<accession>G4YJM0</accession>
<dbReference type="SMART" id="SM00248">
    <property type="entry name" value="ANK"/>
    <property type="match status" value="4"/>
</dbReference>
<feature type="repeat" description="ANK" evidence="3">
    <location>
        <begin position="162"/>
        <end position="194"/>
    </location>
</feature>
<dbReference type="PROSITE" id="PS50088">
    <property type="entry name" value="ANK_REPEAT"/>
    <property type="match status" value="2"/>
</dbReference>
<gene>
    <name evidence="4" type="ORF">PHYSODRAFT_469706</name>
</gene>
<dbReference type="InterPro" id="IPR050745">
    <property type="entry name" value="Multifunctional_regulatory"/>
</dbReference>
<dbReference type="SMR" id="G4YJM0"/>
<evidence type="ECO:0000313" key="4">
    <source>
        <dbReference type="EMBL" id="EGZ30132.1"/>
    </source>
</evidence>
<organism evidence="4 5">
    <name type="scientific">Phytophthora sojae (strain P6497)</name>
    <name type="common">Soybean stem and root rot agent</name>
    <name type="synonym">Phytophthora megasperma f. sp. glycines</name>
    <dbReference type="NCBI Taxonomy" id="1094619"/>
    <lineage>
        <taxon>Eukaryota</taxon>
        <taxon>Sar</taxon>
        <taxon>Stramenopiles</taxon>
        <taxon>Oomycota</taxon>
        <taxon>Peronosporomycetes</taxon>
        <taxon>Peronosporales</taxon>
        <taxon>Peronosporaceae</taxon>
        <taxon>Phytophthora</taxon>
    </lineage>
</organism>
<keyword evidence="2 3" id="KW-0040">ANK repeat</keyword>
<dbReference type="SUPFAM" id="SSF49562">
    <property type="entry name" value="C2 domain (Calcium/lipid-binding domain, CaLB)"/>
    <property type="match status" value="1"/>
</dbReference>
<protein>
    <submittedName>
        <fullName evidence="4">Uncharacterized protein</fullName>
    </submittedName>
</protein>
<evidence type="ECO:0000256" key="1">
    <source>
        <dbReference type="ARBA" id="ARBA00022737"/>
    </source>
</evidence>
<dbReference type="Gene3D" id="1.25.40.20">
    <property type="entry name" value="Ankyrin repeat-containing domain"/>
    <property type="match status" value="1"/>
</dbReference>
<sequence>MQGVQQPPELLAYKALQAVQRGNAEELAKLIQAGANAHVINAVVKTGTSPNGRPDREAKGGLLYHAVDKENVELVKVLLGNGAEVNGSKQDESPPPLRAAVFRKNIELATLLLKRGANVNRKYTIVTGASKRALTVLFEPTSEGVFSLLLRRGGDVNVKDSMGDTPLHVHASKWNASFVNGLVEHGADVNAVDTDNHTPLARAIQQWDFPAGCDEEVDFIDVCHILMSHKATLPTADSISSRPEHSDRLLCRLQLVKEWAAQRKVGMVALTHVPIEIFRRGTDEVVAYFASNTLVPVAVEPSEQLRTEALPEPPRRLTKMGVSAWSAGEEVLQRQVEILPALDRASSSRVALPSSDDISPFPGLPSKAALPPVSVRSAVQSMPSLLLYRLKIMCATGLRRVLKIRRQNPYCICRLVRGDGEMLVQFQTSVHPGGGQVPTWRGQVFQLALTQENTRTCTLVFILKHSGIVSSLDERIAVGMMPFPHVPVGHTLKHKLLLLNNDKPAGRLEVQLEAY</sequence>
<dbReference type="InterPro" id="IPR035892">
    <property type="entry name" value="C2_domain_sf"/>
</dbReference>
<dbReference type="PANTHER" id="PTHR24189">
    <property type="entry name" value="MYOTROPHIN"/>
    <property type="match status" value="1"/>
</dbReference>
<evidence type="ECO:0000256" key="2">
    <source>
        <dbReference type="ARBA" id="ARBA00023043"/>
    </source>
</evidence>
<dbReference type="EMBL" id="JH159151">
    <property type="protein sequence ID" value="EGZ30132.1"/>
    <property type="molecule type" value="Genomic_DNA"/>
</dbReference>
<keyword evidence="1" id="KW-0677">Repeat</keyword>
<name>G4YJM0_PHYSP</name>
<dbReference type="Proteomes" id="UP000002640">
    <property type="component" value="Unassembled WGS sequence"/>
</dbReference>
<evidence type="ECO:0000313" key="5">
    <source>
        <dbReference type="Proteomes" id="UP000002640"/>
    </source>
</evidence>
<dbReference type="AlphaFoldDB" id="G4YJM0"/>
<dbReference type="InterPro" id="IPR002110">
    <property type="entry name" value="Ankyrin_rpt"/>
</dbReference>
<dbReference type="PANTHER" id="PTHR24189:SF50">
    <property type="entry name" value="ANKYRIN REPEAT AND SOCS BOX PROTEIN 2"/>
    <property type="match status" value="1"/>
</dbReference>
<dbReference type="SUPFAM" id="SSF48403">
    <property type="entry name" value="Ankyrin repeat"/>
    <property type="match status" value="1"/>
</dbReference>
<feature type="repeat" description="ANK" evidence="3">
    <location>
        <begin position="92"/>
        <end position="124"/>
    </location>
</feature>
<keyword evidence="5" id="KW-1185">Reference proteome</keyword>
<proteinExistence type="predicted"/>
<dbReference type="OMA" id="YCICRLV"/>
<dbReference type="KEGG" id="psoj:PHYSODRAFT_469706"/>
<dbReference type="InParanoid" id="G4YJM0"/>
<dbReference type="RefSeq" id="XP_009517407.1">
    <property type="nucleotide sequence ID" value="XM_009519112.1"/>
</dbReference>
<reference evidence="4 5" key="1">
    <citation type="journal article" date="2006" name="Science">
        <title>Phytophthora genome sequences uncover evolutionary origins and mechanisms of pathogenesis.</title>
        <authorList>
            <person name="Tyler B.M."/>
            <person name="Tripathy S."/>
            <person name="Zhang X."/>
            <person name="Dehal P."/>
            <person name="Jiang R.H."/>
            <person name="Aerts A."/>
            <person name="Arredondo F.D."/>
            <person name="Baxter L."/>
            <person name="Bensasson D."/>
            <person name="Beynon J.L."/>
            <person name="Chapman J."/>
            <person name="Damasceno C.M."/>
            <person name="Dorrance A.E."/>
            <person name="Dou D."/>
            <person name="Dickerman A.W."/>
            <person name="Dubchak I.L."/>
            <person name="Garbelotto M."/>
            <person name="Gijzen M."/>
            <person name="Gordon S.G."/>
            <person name="Govers F."/>
            <person name="Grunwald N.J."/>
            <person name="Huang W."/>
            <person name="Ivors K.L."/>
            <person name="Jones R.W."/>
            <person name="Kamoun S."/>
            <person name="Krampis K."/>
            <person name="Lamour K.H."/>
            <person name="Lee M.K."/>
            <person name="McDonald W.H."/>
            <person name="Medina M."/>
            <person name="Meijer H.J."/>
            <person name="Nordberg E.K."/>
            <person name="Maclean D.J."/>
            <person name="Ospina-Giraldo M.D."/>
            <person name="Morris P.F."/>
            <person name="Phuntumart V."/>
            <person name="Putnam N.H."/>
            <person name="Rash S."/>
            <person name="Rose J.K."/>
            <person name="Sakihama Y."/>
            <person name="Salamov A.A."/>
            <person name="Savidor A."/>
            <person name="Scheuring C.F."/>
            <person name="Smith B.M."/>
            <person name="Sobral B.W."/>
            <person name="Terry A."/>
            <person name="Torto-Alalibo T.A."/>
            <person name="Win J."/>
            <person name="Xu Z."/>
            <person name="Zhang H."/>
            <person name="Grigoriev I.V."/>
            <person name="Rokhsar D.S."/>
            <person name="Boore J.L."/>
        </authorList>
    </citation>
    <scope>NUCLEOTIDE SEQUENCE [LARGE SCALE GENOMIC DNA]</scope>
    <source>
        <strain evidence="4 5">P6497</strain>
    </source>
</reference>
<dbReference type="PROSITE" id="PS50297">
    <property type="entry name" value="ANK_REP_REGION"/>
    <property type="match status" value="2"/>
</dbReference>
<dbReference type="Pfam" id="PF12796">
    <property type="entry name" value="Ank_2"/>
    <property type="match status" value="2"/>
</dbReference>